<dbReference type="Pfam" id="PF08079">
    <property type="entry name" value="Ribosomal_L30_N"/>
    <property type="match status" value="1"/>
</dbReference>
<proteinExistence type="inferred from homology"/>
<feature type="coiled-coil region" evidence="5">
    <location>
        <begin position="151"/>
        <end position="178"/>
    </location>
</feature>
<evidence type="ECO:0000259" key="7">
    <source>
        <dbReference type="PROSITE" id="PS50009"/>
    </source>
</evidence>
<organism evidence="8 9">
    <name type="scientific">Funneliformis geosporum</name>
    <dbReference type="NCBI Taxonomy" id="1117311"/>
    <lineage>
        <taxon>Eukaryota</taxon>
        <taxon>Fungi</taxon>
        <taxon>Fungi incertae sedis</taxon>
        <taxon>Mucoromycota</taxon>
        <taxon>Glomeromycotina</taxon>
        <taxon>Glomeromycetes</taxon>
        <taxon>Glomerales</taxon>
        <taxon>Glomeraceae</taxon>
        <taxon>Funneliformis</taxon>
    </lineage>
</organism>
<dbReference type="InterPro" id="IPR035808">
    <property type="entry name" value="Ribosomal_uL30_euk_arc"/>
</dbReference>
<keyword evidence="2" id="KW-0689">Ribosomal protein</keyword>
<dbReference type="CDD" id="cd01657">
    <property type="entry name" value="Ribosomal_L7_archeal_euk"/>
    <property type="match status" value="1"/>
</dbReference>
<dbReference type="FunFam" id="3.30.1390.20:FF:000002">
    <property type="entry name" value="60S ribosomal protein L7"/>
    <property type="match status" value="1"/>
</dbReference>
<dbReference type="EMBL" id="CAMKVN010000616">
    <property type="protein sequence ID" value="CAI2169726.1"/>
    <property type="molecule type" value="Genomic_DNA"/>
</dbReference>
<reference evidence="8" key="1">
    <citation type="submission" date="2022-08" db="EMBL/GenBank/DDBJ databases">
        <authorList>
            <person name="Kallberg Y."/>
            <person name="Tangrot J."/>
            <person name="Rosling A."/>
        </authorList>
    </citation>
    <scope>NUCLEOTIDE SEQUENCE</scope>
    <source>
        <strain evidence="8">Wild A</strain>
    </source>
</reference>
<dbReference type="PROSITE" id="PS50009">
    <property type="entry name" value="RASGEF_CAT"/>
    <property type="match status" value="1"/>
</dbReference>
<dbReference type="PANTHER" id="PTHR11524">
    <property type="entry name" value="60S RIBOSOMAL PROTEIN L7"/>
    <property type="match status" value="1"/>
</dbReference>
<evidence type="ECO:0000313" key="8">
    <source>
        <dbReference type="EMBL" id="CAI2169726.1"/>
    </source>
</evidence>
<dbReference type="SUPFAM" id="SSF55129">
    <property type="entry name" value="Ribosomal protein L30p/L7e"/>
    <property type="match status" value="1"/>
</dbReference>
<dbReference type="InterPro" id="IPR016082">
    <property type="entry name" value="Ribosomal_uL30_ferredoxin-like"/>
</dbReference>
<dbReference type="InterPro" id="IPR036964">
    <property type="entry name" value="RASGEF_cat_dom_sf"/>
</dbReference>
<dbReference type="FunFam" id="3.30.1390.20:FF:000003">
    <property type="entry name" value="60S ribosomal protein L7"/>
    <property type="match status" value="1"/>
</dbReference>
<dbReference type="GO" id="GO:0000463">
    <property type="term" value="P:maturation of LSU-rRNA from tricistronic rRNA transcript (SSU-rRNA, 5.8S rRNA, LSU-rRNA)"/>
    <property type="evidence" value="ECO:0007669"/>
    <property type="project" value="TreeGrafter"/>
</dbReference>
<dbReference type="InterPro" id="IPR023578">
    <property type="entry name" value="Ras_GEF_dom_sf"/>
</dbReference>
<comment type="similarity">
    <text evidence="1">Belongs to the universal ribosomal protein uL30 family.</text>
</comment>
<comment type="caution">
    <text evidence="8">The sequence shown here is derived from an EMBL/GenBank/DDBJ whole genome shotgun (WGS) entry which is preliminary data.</text>
</comment>
<dbReference type="Proteomes" id="UP001153678">
    <property type="component" value="Unassembled WGS sequence"/>
</dbReference>
<dbReference type="InterPro" id="IPR039699">
    <property type="entry name" value="Ribosomal_uL30"/>
</dbReference>
<dbReference type="NCBIfam" id="TIGR01310">
    <property type="entry name" value="uL30_euk"/>
    <property type="match status" value="1"/>
</dbReference>
<dbReference type="InterPro" id="IPR005998">
    <property type="entry name" value="Ribosomal_uL30_euk"/>
</dbReference>
<keyword evidence="9" id="KW-1185">Reference proteome</keyword>
<dbReference type="SUPFAM" id="SSF48366">
    <property type="entry name" value="Ras GEF"/>
    <property type="match status" value="1"/>
</dbReference>
<dbReference type="AlphaFoldDB" id="A0A9W4SHC1"/>
<dbReference type="Gene3D" id="3.30.1390.20">
    <property type="entry name" value="Ribosomal protein L30, ferredoxin-like fold domain"/>
    <property type="match status" value="1"/>
</dbReference>
<keyword evidence="3" id="KW-0687">Ribonucleoprotein</keyword>
<feature type="region of interest" description="Disordered" evidence="6">
    <location>
        <begin position="719"/>
        <end position="742"/>
    </location>
</feature>
<feature type="region of interest" description="Disordered" evidence="6">
    <location>
        <begin position="517"/>
        <end position="540"/>
    </location>
</feature>
<dbReference type="GO" id="GO:0030684">
    <property type="term" value="C:preribosome"/>
    <property type="evidence" value="ECO:0007669"/>
    <property type="project" value="UniProtKB-ARBA"/>
</dbReference>
<gene>
    <name evidence="8" type="ORF">FWILDA_LOCUS4225</name>
</gene>
<evidence type="ECO:0000256" key="2">
    <source>
        <dbReference type="ARBA" id="ARBA00022980"/>
    </source>
</evidence>
<dbReference type="GO" id="GO:0022625">
    <property type="term" value="C:cytosolic large ribosomal subunit"/>
    <property type="evidence" value="ECO:0007669"/>
    <property type="project" value="TreeGrafter"/>
</dbReference>
<protein>
    <submittedName>
        <fullName evidence="8">4437_t:CDS:1</fullName>
    </submittedName>
</protein>
<dbReference type="GO" id="GO:0007264">
    <property type="term" value="P:small GTPase-mediated signal transduction"/>
    <property type="evidence" value="ECO:0007669"/>
    <property type="project" value="InterPro"/>
</dbReference>
<evidence type="ECO:0000256" key="1">
    <source>
        <dbReference type="ARBA" id="ARBA00007594"/>
    </source>
</evidence>
<keyword evidence="5" id="KW-0175">Coiled coil</keyword>
<accession>A0A9W4SHC1</accession>
<dbReference type="GO" id="GO:0003723">
    <property type="term" value="F:RNA binding"/>
    <property type="evidence" value="ECO:0007669"/>
    <property type="project" value="InterPro"/>
</dbReference>
<evidence type="ECO:0000256" key="3">
    <source>
        <dbReference type="ARBA" id="ARBA00023274"/>
    </source>
</evidence>
<dbReference type="GO" id="GO:0003735">
    <property type="term" value="F:structural constituent of ribosome"/>
    <property type="evidence" value="ECO:0007669"/>
    <property type="project" value="TreeGrafter"/>
</dbReference>
<dbReference type="GO" id="GO:0005085">
    <property type="term" value="F:guanyl-nucleotide exchange factor activity"/>
    <property type="evidence" value="ECO:0007669"/>
    <property type="project" value="UniProtKB-KW"/>
</dbReference>
<keyword evidence="4" id="KW-0344">Guanine-nucleotide releasing factor</keyword>
<dbReference type="InterPro" id="IPR036919">
    <property type="entry name" value="Ribo_uL30_ferredoxin-like_sf"/>
</dbReference>
<name>A0A9W4SHC1_9GLOM</name>
<dbReference type="InterPro" id="IPR018038">
    <property type="entry name" value="Ribosomal_uL30_CS"/>
</dbReference>
<evidence type="ECO:0000256" key="4">
    <source>
        <dbReference type="PROSITE-ProRule" id="PRU00168"/>
    </source>
</evidence>
<dbReference type="PANTHER" id="PTHR11524:SF16">
    <property type="entry name" value="LARGE RIBOSOMAL SUBUNIT PROTEIN UL30"/>
    <property type="match status" value="1"/>
</dbReference>
<dbReference type="Pfam" id="PF00617">
    <property type="entry name" value="RasGEF"/>
    <property type="match status" value="1"/>
</dbReference>
<evidence type="ECO:0000313" key="9">
    <source>
        <dbReference type="Proteomes" id="UP001153678"/>
    </source>
</evidence>
<sequence length="1029" mass="115929">MSGWESLYHTAAGDYNNGNYKDSYSNYLKATNALIYKLSHEVSFSNRDTVKTKPHNAAHLFTQLKLCVQRLEDILQNRTTNGAFSPLQPSSIADTSTMITPNPTPKCLPLIPFSPLTRQSMHYVHELATVNQKVSIARQKSSDGNNSLSNHRKLDEQVRQQKTKLDQVNNQIQSIAEVTLIYWDHPNDVSTQLTIIDSDLFKKVDLKNLKDKKSSKAQACMDFHRYLTNSFTHQFMIYADTARTSMNPSRSAQNSRENIIAHAVKIAFYLLNVHRNFNSFAALMKALTSPEVRRIRRLWVGLPSRTTQRLKELSIHIKKEDNDYKAYKEILSQKMESFRDVNQGMVVVPWMQPHYEEIKAITQSYTSGKSGDSAEVILSAPGQRKLTSIYSLLEKCQSNVVSIDEEEWHSNNFNGIRKVSPSNSRSRDTITVDGTPINLPLDLSCLGNGNFELHHWLVSRVYLTKQQLIDESKVIEPLGENEQLLCTENEEEEVSENNGVRPYDICSEDCGDIVEAGSSSNHEMINGSRSQTNKSSPNKLEQHNSVLSGLINKQERRESTSFVNGTSLTSASREISESEEIAIAIKSMEESKFNMDENDSVGTNSSNITNGTIDTTISSFTSKTKAIPIPKAASHKPHQHSLSPSSTLTNLNPNAQPFIPRVSLSSSAPGPTSDMGININGPIKELEMGEKNKIRSNPTSTLAKHNADDEDFFIYQTTSQDENDEGEGSSSKFVYPAPEHDNVNKLNGVTKVDKSSENGSVPNSITVKLSAEGNLTKLTMATGLTVPTAEQIRVPETLLKKRKNQEKIAAEKATALAEKRKATKKTRRVIFKRAEQYVKEYRAAERQEIRLRRQAKACGNFYVPAQPKLAFVIRIKGINHIPPKPRKILQLLRLLQINNGIFVRLTRATKQMLQLVTPYVAYGEPNLKSVRELIYKRGFAKVSRQRIPITDNSIIEQNLGKFGIICVEDLVHEIFTVGPNFKQANNFLWPFKLSNPTGGWHTRKFRHYIEGGDFGDREDRINELIRKMN</sequence>
<dbReference type="OrthoDB" id="10254377at2759"/>
<dbReference type="InterPro" id="IPR012988">
    <property type="entry name" value="Ribosomal_uL30_N_euk"/>
</dbReference>
<evidence type="ECO:0000256" key="6">
    <source>
        <dbReference type="SAM" id="MobiDB-lite"/>
    </source>
</evidence>
<dbReference type="FunFam" id="1.10.15.30:FF:000001">
    <property type="entry name" value="60S ribosomal protein L7"/>
    <property type="match status" value="1"/>
</dbReference>
<dbReference type="Pfam" id="PF00327">
    <property type="entry name" value="Ribosomal_L30"/>
    <property type="match status" value="1"/>
</dbReference>
<dbReference type="PROSITE" id="PS00634">
    <property type="entry name" value="RIBOSOMAL_L30"/>
    <property type="match status" value="1"/>
</dbReference>
<evidence type="ECO:0000256" key="5">
    <source>
        <dbReference type="SAM" id="Coils"/>
    </source>
</evidence>
<feature type="domain" description="Ras-GEF" evidence="7">
    <location>
        <begin position="185"/>
        <end position="430"/>
    </location>
</feature>
<dbReference type="SMART" id="SM00147">
    <property type="entry name" value="RasGEF"/>
    <property type="match status" value="1"/>
</dbReference>
<dbReference type="InterPro" id="IPR001895">
    <property type="entry name" value="RASGEF_cat_dom"/>
</dbReference>
<dbReference type="Gene3D" id="1.10.840.10">
    <property type="entry name" value="Ras guanine-nucleotide exchange factors catalytic domain"/>
    <property type="match status" value="1"/>
</dbReference>